<dbReference type="AlphaFoldDB" id="A0A0D0TUL5"/>
<evidence type="ECO:0000256" key="2">
    <source>
        <dbReference type="ARBA" id="ARBA00022722"/>
    </source>
</evidence>
<dbReference type="PROSITE" id="PS01091">
    <property type="entry name" value="TATD_3"/>
    <property type="match status" value="1"/>
</dbReference>
<feature type="signal peptide" evidence="5">
    <location>
        <begin position="1"/>
        <end position="18"/>
    </location>
</feature>
<dbReference type="GO" id="GO:0008296">
    <property type="term" value="F:3'-5'-DNA exonuclease activity"/>
    <property type="evidence" value="ECO:0007669"/>
    <property type="project" value="TreeGrafter"/>
</dbReference>
<proteinExistence type="inferred from homology"/>
<evidence type="ECO:0000256" key="5">
    <source>
        <dbReference type="SAM" id="SignalP"/>
    </source>
</evidence>
<comment type="similarity">
    <text evidence="1">Belongs to the metallo-dependent hydrolases superfamily. TatD-type hydrolase family.</text>
</comment>
<evidence type="ECO:0000313" key="6">
    <source>
        <dbReference type="EMBL" id="KIR39543.1"/>
    </source>
</evidence>
<keyword evidence="4" id="KW-0378">Hydrolase</keyword>
<dbReference type="OrthoDB" id="6079689at2759"/>
<keyword evidence="2" id="KW-0540">Nuclease</keyword>
<dbReference type="CDD" id="cd01310">
    <property type="entry name" value="TatD_DNAse"/>
    <property type="match status" value="1"/>
</dbReference>
<dbReference type="PANTHER" id="PTHR10060:SF15">
    <property type="entry name" value="DEOXYRIBONUCLEASE TATDN1"/>
    <property type="match status" value="1"/>
</dbReference>
<gene>
    <name evidence="6" type="ORF">I313_04567</name>
</gene>
<dbReference type="HOGENOM" id="CLU_031506_1_0_1"/>
<dbReference type="GO" id="GO:0005829">
    <property type="term" value="C:cytosol"/>
    <property type="evidence" value="ECO:0007669"/>
    <property type="project" value="TreeGrafter"/>
</dbReference>
<name>A0A0D0TUL5_9TREE</name>
<dbReference type="EMBL" id="KN847906">
    <property type="protein sequence ID" value="KIR39543.1"/>
    <property type="molecule type" value="Genomic_DNA"/>
</dbReference>
<dbReference type="InterPro" id="IPR001130">
    <property type="entry name" value="TatD-like"/>
</dbReference>
<keyword evidence="7" id="KW-1185">Reference proteome</keyword>
<evidence type="ECO:0000313" key="7">
    <source>
        <dbReference type="Proteomes" id="UP000053392"/>
    </source>
</evidence>
<evidence type="ECO:0000256" key="1">
    <source>
        <dbReference type="ARBA" id="ARBA00009275"/>
    </source>
</evidence>
<dbReference type="InterPro" id="IPR018228">
    <property type="entry name" value="DNase_TatD-rel_CS"/>
</dbReference>
<dbReference type="InterPro" id="IPR050891">
    <property type="entry name" value="TatD-type_Hydrolase"/>
</dbReference>
<accession>A0A0D0TUL5</accession>
<dbReference type="GO" id="GO:0046872">
    <property type="term" value="F:metal ion binding"/>
    <property type="evidence" value="ECO:0007669"/>
    <property type="project" value="UniProtKB-KW"/>
</dbReference>
<keyword evidence="3" id="KW-0479">Metal-binding</keyword>
<protein>
    <submittedName>
        <fullName evidence="6">TatD DNase</fullName>
    </submittedName>
</protein>
<dbReference type="InterPro" id="IPR032466">
    <property type="entry name" value="Metal_Hydrolase"/>
</dbReference>
<sequence length="340" mass="37638">MRFAGWCFAFTLVSPVSPWRLPLIISSDIAVNLTDPMFQGTYGGRKKHEADIKAVIERAKAKGVEKILITGTSLKESKAALEMAKEFDLQCSAGVHPTSTNDIDKHPSGAKGYFKELTDFIDQDLGEEGSKRIISIGEIGLDYDRLHYSPQETQLAHLPELLLLQKKYKLPLFLHSRTSESHTDLVRIMKEIGWTTEWGGGVAHSFTGTTEEMKELVHMGLYIGVNGCSLKTADNLEVIKQIPLDRLLLETDAPWCTPTASHASAAYVPPKDSHLAVQKVSKPDKWKEGLGVKGRMEPAEIGIIAHVVASVKGIPIEELAEQIWQNTVKLFYPHEVDGSQ</sequence>
<feature type="chain" id="PRO_5002238325" evidence="5">
    <location>
        <begin position="19"/>
        <end position="340"/>
    </location>
</feature>
<dbReference type="SUPFAM" id="SSF51556">
    <property type="entry name" value="Metallo-dependent hydrolases"/>
    <property type="match status" value="1"/>
</dbReference>
<evidence type="ECO:0000256" key="4">
    <source>
        <dbReference type="ARBA" id="ARBA00022801"/>
    </source>
</evidence>
<keyword evidence="5" id="KW-0732">Signal</keyword>
<organism evidence="6 7">
    <name type="scientific">Cryptococcus deuterogattii Ram5</name>
    <dbReference type="NCBI Taxonomy" id="1296110"/>
    <lineage>
        <taxon>Eukaryota</taxon>
        <taxon>Fungi</taxon>
        <taxon>Dikarya</taxon>
        <taxon>Basidiomycota</taxon>
        <taxon>Agaricomycotina</taxon>
        <taxon>Tremellomycetes</taxon>
        <taxon>Tremellales</taxon>
        <taxon>Cryptococcaceae</taxon>
        <taxon>Cryptococcus</taxon>
        <taxon>Cryptococcus gattii species complex</taxon>
    </lineage>
</organism>
<dbReference type="Pfam" id="PF01026">
    <property type="entry name" value="TatD_DNase"/>
    <property type="match status" value="1"/>
</dbReference>
<evidence type="ECO:0000256" key="3">
    <source>
        <dbReference type="ARBA" id="ARBA00022723"/>
    </source>
</evidence>
<dbReference type="Proteomes" id="UP000053392">
    <property type="component" value="Unassembled WGS sequence"/>
</dbReference>
<dbReference type="Gene3D" id="3.20.20.140">
    <property type="entry name" value="Metal-dependent hydrolases"/>
    <property type="match status" value="1"/>
</dbReference>
<dbReference type="PANTHER" id="PTHR10060">
    <property type="entry name" value="TATD FAMILY DEOXYRIBONUCLEASE"/>
    <property type="match status" value="1"/>
</dbReference>
<reference evidence="6 7" key="1">
    <citation type="submission" date="2015-01" db="EMBL/GenBank/DDBJ databases">
        <title>The Genome Sequence of Cryptococcus gattii Ram5.</title>
        <authorList>
            <consortium name="The Broad Institute Genomics Platform"/>
            <person name="Cuomo C."/>
            <person name="Litvintseva A."/>
            <person name="Chen Y."/>
            <person name="Heitman J."/>
            <person name="Sun S."/>
            <person name="Springer D."/>
            <person name="Dromer F."/>
            <person name="Young S."/>
            <person name="Zeng Q."/>
            <person name="Gargeya S."/>
            <person name="Abouelleil A."/>
            <person name="Alvarado L."/>
            <person name="Chapman S.B."/>
            <person name="Gainer-Dewar J."/>
            <person name="Goldberg J."/>
            <person name="Griggs A."/>
            <person name="Gujja S."/>
            <person name="Hansen M."/>
            <person name="Howarth C."/>
            <person name="Imamovic A."/>
            <person name="Larimer J."/>
            <person name="Murphy C."/>
            <person name="Naylor J."/>
            <person name="Pearson M."/>
            <person name="Priest M."/>
            <person name="Roberts A."/>
            <person name="Saif S."/>
            <person name="Shea T."/>
            <person name="Sykes S."/>
            <person name="Wortman J."/>
            <person name="Nusbaum C."/>
            <person name="Birren B."/>
        </authorList>
    </citation>
    <scope>NUCLEOTIDE SEQUENCE [LARGE SCALE GENOMIC DNA]</scope>
    <source>
        <strain evidence="6 7">Ram5</strain>
    </source>
</reference>